<dbReference type="PROSITE" id="PS51257">
    <property type="entry name" value="PROKAR_LIPOPROTEIN"/>
    <property type="match status" value="1"/>
</dbReference>
<dbReference type="InterPro" id="IPR012132">
    <property type="entry name" value="GMC_OxRdtase"/>
</dbReference>
<accession>A0ABU1N706</accession>
<dbReference type="InterPro" id="IPR000172">
    <property type="entry name" value="GMC_OxRdtase_N"/>
</dbReference>
<keyword evidence="3 5" id="KW-0285">Flavoprotein</keyword>
<name>A0ABU1N706_9CAUL</name>
<dbReference type="Gene3D" id="3.30.560.10">
    <property type="entry name" value="Glucose Oxidase, domain 3"/>
    <property type="match status" value="1"/>
</dbReference>
<keyword evidence="4 5" id="KW-0274">FAD</keyword>
<dbReference type="PANTHER" id="PTHR11552:SF147">
    <property type="entry name" value="CHOLINE DEHYDROGENASE, MITOCHONDRIAL"/>
    <property type="match status" value="1"/>
</dbReference>
<dbReference type="RefSeq" id="WP_310035212.1">
    <property type="nucleotide sequence ID" value="NZ_JAVDRL010000019.1"/>
</dbReference>
<dbReference type="PROSITE" id="PS00624">
    <property type="entry name" value="GMC_OXRED_2"/>
    <property type="match status" value="1"/>
</dbReference>
<dbReference type="NCBIfam" id="NF002550">
    <property type="entry name" value="PRK02106.1"/>
    <property type="match status" value="1"/>
</dbReference>
<feature type="domain" description="Glucose-methanol-choline oxidoreductase N-terminal" evidence="7">
    <location>
        <begin position="256"/>
        <end position="270"/>
    </location>
</feature>
<evidence type="ECO:0000313" key="9">
    <source>
        <dbReference type="Proteomes" id="UP001262754"/>
    </source>
</evidence>
<evidence type="ECO:0000256" key="2">
    <source>
        <dbReference type="ARBA" id="ARBA00010790"/>
    </source>
</evidence>
<reference evidence="8 9" key="1">
    <citation type="submission" date="2023-07" db="EMBL/GenBank/DDBJ databases">
        <title>Sorghum-associated microbial communities from plants grown in Nebraska, USA.</title>
        <authorList>
            <person name="Schachtman D."/>
        </authorList>
    </citation>
    <scope>NUCLEOTIDE SEQUENCE [LARGE SCALE GENOMIC DNA]</scope>
    <source>
        <strain evidence="8 9">DS2154</strain>
    </source>
</reference>
<evidence type="ECO:0000313" key="8">
    <source>
        <dbReference type="EMBL" id="MDR6534067.1"/>
    </source>
</evidence>
<evidence type="ECO:0000256" key="3">
    <source>
        <dbReference type="ARBA" id="ARBA00022630"/>
    </source>
</evidence>
<dbReference type="SUPFAM" id="SSF54373">
    <property type="entry name" value="FAD-linked reductases, C-terminal domain"/>
    <property type="match status" value="1"/>
</dbReference>
<evidence type="ECO:0000259" key="6">
    <source>
        <dbReference type="PROSITE" id="PS00623"/>
    </source>
</evidence>
<dbReference type="EC" id="1.1.99.1" evidence="8"/>
<dbReference type="EMBL" id="JAVDRL010000019">
    <property type="protein sequence ID" value="MDR6534067.1"/>
    <property type="molecule type" value="Genomic_DNA"/>
</dbReference>
<proteinExistence type="inferred from homology"/>
<sequence>MREFGAFDYIIVGAGSAGCVLANRLSADGRYKVLLLEAGGEDSNPWIHIPLGYGKLFVDPKVNWMFQTTPQPGLNDRRISQPRGKVLGGSSSINGLVYVRGQKEDFDAWRRLGNVGWSHDDVLPYFRKAEDQARGADAFHGQGGPLPVSDQAEPHPLCDAFIAAAQEAGHPRNDDFNGATQEGAGYYQTTSRRGLRASSAVAYLRPARRRSNLTVVTRAHATGLVLEGRRAVGVEWRRDRELARATAGGEVILAAGAIGSPQLLQLSGVGPGDLLTAHGVRVIHDLPGVGADLQDHLQVRMVLRCAQPITFNDDMRSPWRMAGVGLKFALQRRGPLTVSAGYAGAFLKTDPAVALPDTQIHFINFSTTKMGDKLHAFSGFTASSCQLRPESRGTLKIVSPDPFTPPAIDPNYLATETDRRVTVGGLKVLRDIMRQPAMLPFAESEVEPGLDCASDDQLLAYCRERGSTIYHPTCTARMGSDPGAVVDKRLKVHGIAGLRVVDGSIMPSVLSGNTHAGIVMIAEKAADMILEDARAV</sequence>
<dbReference type="PANTHER" id="PTHR11552">
    <property type="entry name" value="GLUCOSE-METHANOL-CHOLINE GMC OXIDOREDUCTASE"/>
    <property type="match status" value="1"/>
</dbReference>
<protein>
    <submittedName>
        <fullName evidence="8">Choline dehydrogenase</fullName>
        <ecNumber evidence="8">1.1.99.1</ecNumber>
    </submittedName>
</protein>
<evidence type="ECO:0000256" key="5">
    <source>
        <dbReference type="RuleBase" id="RU003968"/>
    </source>
</evidence>
<gene>
    <name evidence="8" type="ORF">J2800_004838</name>
</gene>
<evidence type="ECO:0000259" key="7">
    <source>
        <dbReference type="PROSITE" id="PS00624"/>
    </source>
</evidence>
<dbReference type="InterPro" id="IPR007867">
    <property type="entry name" value="GMC_OxRtase_C"/>
</dbReference>
<feature type="domain" description="Glucose-methanol-choline oxidoreductase N-terminal" evidence="6">
    <location>
        <begin position="84"/>
        <end position="107"/>
    </location>
</feature>
<keyword evidence="8" id="KW-0560">Oxidoreductase</keyword>
<dbReference type="SUPFAM" id="SSF51905">
    <property type="entry name" value="FAD/NAD(P)-binding domain"/>
    <property type="match status" value="1"/>
</dbReference>
<comment type="similarity">
    <text evidence="2 5">Belongs to the GMC oxidoreductase family.</text>
</comment>
<dbReference type="PIRSF" id="PIRSF000137">
    <property type="entry name" value="Alcohol_oxidase"/>
    <property type="match status" value="1"/>
</dbReference>
<dbReference type="Gene3D" id="3.50.50.60">
    <property type="entry name" value="FAD/NAD(P)-binding domain"/>
    <property type="match status" value="1"/>
</dbReference>
<dbReference type="GO" id="GO:0008812">
    <property type="term" value="F:choline dehydrogenase activity"/>
    <property type="evidence" value="ECO:0007669"/>
    <property type="project" value="UniProtKB-EC"/>
</dbReference>
<evidence type="ECO:0000256" key="1">
    <source>
        <dbReference type="ARBA" id="ARBA00001974"/>
    </source>
</evidence>
<evidence type="ECO:0000256" key="4">
    <source>
        <dbReference type="ARBA" id="ARBA00022827"/>
    </source>
</evidence>
<comment type="caution">
    <text evidence="8">The sequence shown here is derived from an EMBL/GenBank/DDBJ whole genome shotgun (WGS) entry which is preliminary data.</text>
</comment>
<keyword evidence="9" id="KW-1185">Reference proteome</keyword>
<dbReference type="Pfam" id="PF05199">
    <property type="entry name" value="GMC_oxred_C"/>
    <property type="match status" value="1"/>
</dbReference>
<comment type="cofactor">
    <cofactor evidence="1">
        <name>FAD</name>
        <dbReference type="ChEBI" id="CHEBI:57692"/>
    </cofactor>
</comment>
<organism evidence="8 9">
    <name type="scientific">Caulobacter rhizosphaerae</name>
    <dbReference type="NCBI Taxonomy" id="2010972"/>
    <lineage>
        <taxon>Bacteria</taxon>
        <taxon>Pseudomonadati</taxon>
        <taxon>Pseudomonadota</taxon>
        <taxon>Alphaproteobacteria</taxon>
        <taxon>Caulobacterales</taxon>
        <taxon>Caulobacteraceae</taxon>
        <taxon>Caulobacter</taxon>
    </lineage>
</organism>
<dbReference type="InterPro" id="IPR036188">
    <property type="entry name" value="FAD/NAD-bd_sf"/>
</dbReference>
<dbReference type="Pfam" id="PF00732">
    <property type="entry name" value="GMC_oxred_N"/>
    <property type="match status" value="1"/>
</dbReference>
<dbReference type="Proteomes" id="UP001262754">
    <property type="component" value="Unassembled WGS sequence"/>
</dbReference>
<dbReference type="PROSITE" id="PS00623">
    <property type="entry name" value="GMC_OXRED_1"/>
    <property type="match status" value="1"/>
</dbReference>